<dbReference type="EMBL" id="KN881591">
    <property type="protein sequence ID" value="KIY53719.1"/>
    <property type="molecule type" value="Genomic_DNA"/>
</dbReference>
<protein>
    <submittedName>
        <fullName evidence="1">Uncharacterized protein</fullName>
    </submittedName>
</protein>
<evidence type="ECO:0000313" key="2">
    <source>
        <dbReference type="Proteomes" id="UP000054144"/>
    </source>
</evidence>
<dbReference type="AlphaFoldDB" id="A0A0D7APP8"/>
<reference evidence="1 2" key="1">
    <citation type="journal article" date="2015" name="Fungal Genet. Biol.">
        <title>Evolution of novel wood decay mechanisms in Agaricales revealed by the genome sequences of Fistulina hepatica and Cylindrobasidium torrendii.</title>
        <authorList>
            <person name="Floudas D."/>
            <person name="Held B.W."/>
            <person name="Riley R."/>
            <person name="Nagy L.G."/>
            <person name="Koehler G."/>
            <person name="Ransdell A.S."/>
            <person name="Younus H."/>
            <person name="Chow J."/>
            <person name="Chiniquy J."/>
            <person name="Lipzen A."/>
            <person name="Tritt A."/>
            <person name="Sun H."/>
            <person name="Haridas S."/>
            <person name="LaButti K."/>
            <person name="Ohm R.A."/>
            <person name="Kues U."/>
            <person name="Blanchette R.A."/>
            <person name="Grigoriev I.V."/>
            <person name="Minto R.E."/>
            <person name="Hibbett D.S."/>
        </authorList>
    </citation>
    <scope>NUCLEOTIDE SEQUENCE [LARGE SCALE GENOMIC DNA]</scope>
    <source>
        <strain evidence="1 2">ATCC 64428</strain>
    </source>
</reference>
<evidence type="ECO:0000313" key="1">
    <source>
        <dbReference type="EMBL" id="KIY53719.1"/>
    </source>
</evidence>
<dbReference type="Proteomes" id="UP000054144">
    <property type="component" value="Unassembled WGS sequence"/>
</dbReference>
<keyword evidence="2" id="KW-1185">Reference proteome</keyword>
<sequence length="263" mass="29582">MIRSVQQHVQQVVTSDGDNGTLLTSESLPGVSPRACCSAGVSTKVHHRRHRASHNVPVGVRRSNNLLIPRRRRTTNGTWLRTTNVIPDEITHPNAARLKKRSGEIRSQAVSHRRPKGLSAHRSLNCQEGARVDVHVGRQAVTAKYQQRYRHHIRSKRGILMYTKALTLSSWNLVRRMIVASSTPSRFCTDTRPVVSIVTVTIVMHADSAMVISKHSMGFSVHASESMIYGRDIVLLPIESSPEFFKKRSLPYDHTIKSIKIHK</sequence>
<organism evidence="1 2">
    <name type="scientific">Fistulina hepatica ATCC 64428</name>
    <dbReference type="NCBI Taxonomy" id="1128425"/>
    <lineage>
        <taxon>Eukaryota</taxon>
        <taxon>Fungi</taxon>
        <taxon>Dikarya</taxon>
        <taxon>Basidiomycota</taxon>
        <taxon>Agaricomycotina</taxon>
        <taxon>Agaricomycetes</taxon>
        <taxon>Agaricomycetidae</taxon>
        <taxon>Agaricales</taxon>
        <taxon>Fistulinaceae</taxon>
        <taxon>Fistulina</taxon>
    </lineage>
</organism>
<accession>A0A0D7APP8</accession>
<name>A0A0D7APP8_9AGAR</name>
<gene>
    <name evidence="1" type="ORF">FISHEDRAFT_55011</name>
</gene>
<proteinExistence type="predicted"/>